<gene>
    <name evidence="2" type="ORF">KCH_56470</name>
</gene>
<dbReference type="GO" id="GO:0003824">
    <property type="term" value="F:catalytic activity"/>
    <property type="evidence" value="ECO:0007669"/>
    <property type="project" value="InterPro"/>
</dbReference>
<comment type="caution">
    <text evidence="2">The sequence shown here is derived from an EMBL/GenBank/DDBJ whole genome shotgun (WGS) entry which is preliminary data.</text>
</comment>
<dbReference type="AlphaFoldDB" id="A0A066YM64"/>
<keyword evidence="3" id="KW-1185">Reference proteome</keyword>
<evidence type="ECO:0000259" key="1">
    <source>
        <dbReference type="PROSITE" id="PS51340"/>
    </source>
</evidence>
<dbReference type="RefSeq" id="WP_035867136.1">
    <property type="nucleotide sequence ID" value="NZ_KK853997.1"/>
</dbReference>
<name>A0A066YM64_9ACTN</name>
<feature type="domain" description="MOSC" evidence="1">
    <location>
        <begin position="106"/>
        <end position="258"/>
    </location>
</feature>
<dbReference type="eggNOG" id="COG3217">
    <property type="taxonomic scope" value="Bacteria"/>
</dbReference>
<dbReference type="InterPro" id="IPR005303">
    <property type="entry name" value="MOCOS_middle"/>
</dbReference>
<dbReference type="EMBL" id="JNBY01000106">
    <property type="protein sequence ID" value="KDN82578.1"/>
    <property type="molecule type" value="Genomic_DNA"/>
</dbReference>
<dbReference type="Proteomes" id="UP000027178">
    <property type="component" value="Unassembled WGS sequence"/>
</dbReference>
<dbReference type="Pfam" id="PF03473">
    <property type="entry name" value="MOSC"/>
    <property type="match status" value="1"/>
</dbReference>
<dbReference type="OrthoDB" id="9793178at2"/>
<dbReference type="SUPFAM" id="SSF50800">
    <property type="entry name" value="PK beta-barrel domain-like"/>
    <property type="match status" value="1"/>
</dbReference>
<proteinExistence type="predicted"/>
<sequence>MRVAALYRHPVKSMLGEELARARIDEHGVDGDRRRALLDLTTGQIASAKQPRTWRQLLTLRAETKDGGVRITGPDGAELDEDALGALLGRPVRLITERPPGSTLLRSVPEQVLADGIDAEVEYTVQDFGKAAAPGSFFDFAPLHLVTTASLAGAAAVRYRPNLVLDVDAEPFAENAWVGRELTVGRELRLRLIAASPRCAVPTLAHGPLPADPEALRRPARLNRVEPLPGMSPLPCLGVYAQVLTPGTVELGDRAELH</sequence>
<reference evidence="2 3" key="1">
    <citation type="submission" date="2014-05" db="EMBL/GenBank/DDBJ databases">
        <title>Draft Genome Sequence of Kitasatospora cheerisanensis KCTC 2395.</title>
        <authorList>
            <person name="Nam D.H."/>
        </authorList>
    </citation>
    <scope>NUCLEOTIDE SEQUENCE [LARGE SCALE GENOMIC DNA]</scope>
    <source>
        <strain evidence="2 3">KCTC 2395</strain>
    </source>
</reference>
<organism evidence="2 3">
    <name type="scientific">Kitasatospora cheerisanensis KCTC 2395</name>
    <dbReference type="NCBI Taxonomy" id="1348663"/>
    <lineage>
        <taxon>Bacteria</taxon>
        <taxon>Bacillati</taxon>
        <taxon>Actinomycetota</taxon>
        <taxon>Actinomycetes</taxon>
        <taxon>Kitasatosporales</taxon>
        <taxon>Streptomycetaceae</taxon>
        <taxon>Kitasatospora</taxon>
    </lineage>
</organism>
<dbReference type="Pfam" id="PF03476">
    <property type="entry name" value="MOSC_N"/>
    <property type="match status" value="1"/>
</dbReference>
<evidence type="ECO:0000313" key="2">
    <source>
        <dbReference type="EMBL" id="KDN82578.1"/>
    </source>
</evidence>
<dbReference type="HOGENOM" id="CLU_028286_4_0_11"/>
<protein>
    <recommendedName>
        <fullName evidence="1">MOSC domain-containing protein</fullName>
    </recommendedName>
</protein>
<dbReference type="InterPro" id="IPR011037">
    <property type="entry name" value="Pyrv_Knase-like_insert_dom_sf"/>
</dbReference>
<dbReference type="GO" id="GO:0030170">
    <property type="term" value="F:pyridoxal phosphate binding"/>
    <property type="evidence" value="ECO:0007669"/>
    <property type="project" value="InterPro"/>
</dbReference>
<dbReference type="PROSITE" id="PS51340">
    <property type="entry name" value="MOSC"/>
    <property type="match status" value="1"/>
</dbReference>
<accession>A0A066YM64</accession>
<dbReference type="InterPro" id="IPR005302">
    <property type="entry name" value="MoCF_Sase_C"/>
</dbReference>
<dbReference type="GO" id="GO:0030151">
    <property type="term" value="F:molybdenum ion binding"/>
    <property type="evidence" value="ECO:0007669"/>
    <property type="project" value="InterPro"/>
</dbReference>
<dbReference type="PATRIC" id="fig|1348663.4.peg.5466"/>
<evidence type="ECO:0000313" key="3">
    <source>
        <dbReference type="Proteomes" id="UP000027178"/>
    </source>
</evidence>